<dbReference type="SMART" id="SM00388">
    <property type="entry name" value="HisKA"/>
    <property type="match status" value="1"/>
</dbReference>
<dbReference type="InterPro" id="IPR004358">
    <property type="entry name" value="Sig_transdc_His_kin-like_C"/>
</dbReference>
<comment type="caution">
    <text evidence="6">The sequence shown here is derived from an EMBL/GenBank/DDBJ whole genome shotgun (WGS) entry which is preliminary data.</text>
</comment>
<keyword evidence="6" id="KW-0808">Transferase</keyword>
<evidence type="ECO:0000313" key="7">
    <source>
        <dbReference type="Proteomes" id="UP000700596"/>
    </source>
</evidence>
<dbReference type="SUPFAM" id="SSF52172">
    <property type="entry name" value="CheY-like"/>
    <property type="match status" value="1"/>
</dbReference>
<dbReference type="PANTHER" id="PTHR43719">
    <property type="entry name" value="TWO-COMPONENT HISTIDINE KINASE"/>
    <property type="match status" value="1"/>
</dbReference>
<dbReference type="InterPro" id="IPR035965">
    <property type="entry name" value="PAS-like_dom_sf"/>
</dbReference>
<name>A0A9P9IDM5_9PLEO</name>
<sequence length="985" mass="110722">METWNPTIRRTVYLIMNNPEPRIAYFGKDCRAMIYNEACSKLLGRFHPAHLGSSGATNEDSVWHTYKIKGVQEVMSTGVISEEKDLYYPIPRGDLALAEAYFSWYLLPIMGDDGCVGGVVGEFYETTSRVINDRRIKTVQAAEQMDPSDNISGFWSQVRDIIESNQEDFPFSLLYSVSKDPCPSDAGFSALKDIIPGPIKLEGAVGLSDNHPLVKNHFALNSFDYPLGEHFGSAWIRRKAVLLNVDNQTLPQCLQIEIEGRGHGAVCHSAVLYPIRRIDGHGCVGFLLLGLNPQRPYDEPFRRFTKSLAHSFVRTAAAIIVPEEREKLLLEKKRAEEQERIFTQLAMSAPVGFAVFNADGTLVWQNNVHKRDTNIQMVQIDELNPVGYWIPEHPDDKEPIRAMWKRIIEIKDDNKDHQGISFQFRVKKNIHHDADPDVQEHWRSLLAHVSPVYDEREKTHKVISVVTDITPEKEESGRRLENALEMKRQSENFIDMTCHEMRNPLSAIIQSADGIVAMLALTTPPAPKTNDQPLMDYNHNNVLDSAQTILLCAQHQKRILDDILTLSKLDSNCIQICPHRVIPVTLVERALKMYEAELSDAEIRASFTVDQSYINLGLDYVLLDTARILQILINLLTNAIKFTRKETRKKISIVLTASRNLPLVGTEISFIPRRTSCEGVFSRPEWGNGEEVFLQFDVCDTGKGLTAEEMTHLFRKFSQASRKTYSQYGGSGLGLFISRELTELHGGQIGVSSVDGQGSTFAFFVKARRYQSDSADSRPQLIPDEALPSAQPVKESVTASMEYTDAATTDLLMSRTNLMLPSQSSTLHILLVEDNLINQRVTAGQLRKAGCTVHVANHGLECLEFLERSWFWRETKTPSHKLPLSVILLDQEMPIMDGLTCVRRIRAMEETGELTARIPVIACTANARREQVVESLEAGMDTIVTKPFRIPNLIPKIFDLIDQLKSPSSRTTSAESGDSDATISS</sequence>
<dbReference type="InterPro" id="IPR005467">
    <property type="entry name" value="His_kinase_dom"/>
</dbReference>
<protein>
    <submittedName>
        <fullName evidence="6">Histidine kinase</fullName>
    </submittedName>
</protein>
<dbReference type="CDD" id="cd17546">
    <property type="entry name" value="REC_hyHK_CKI1_RcsC-like"/>
    <property type="match status" value="1"/>
</dbReference>
<dbReference type="Gene3D" id="1.10.287.130">
    <property type="match status" value="1"/>
</dbReference>
<dbReference type="Pfam" id="PF02518">
    <property type="entry name" value="HATPase_c"/>
    <property type="match status" value="1"/>
</dbReference>
<dbReference type="Gene3D" id="3.40.50.2300">
    <property type="match status" value="1"/>
</dbReference>
<dbReference type="PROSITE" id="PS50113">
    <property type="entry name" value="PAC"/>
    <property type="match status" value="1"/>
</dbReference>
<dbReference type="CDD" id="cd00082">
    <property type="entry name" value="HisKA"/>
    <property type="match status" value="1"/>
</dbReference>
<feature type="domain" description="Response regulatory" evidence="4">
    <location>
        <begin position="828"/>
        <end position="961"/>
    </location>
</feature>
<dbReference type="InterPro" id="IPR003661">
    <property type="entry name" value="HisK_dim/P_dom"/>
</dbReference>
<dbReference type="InterPro" id="IPR003594">
    <property type="entry name" value="HATPase_dom"/>
</dbReference>
<dbReference type="SMART" id="SM00387">
    <property type="entry name" value="HATPase_c"/>
    <property type="match status" value="1"/>
</dbReference>
<dbReference type="PANTHER" id="PTHR43719:SF30">
    <property type="entry name" value="TWO-COMPONENT SYSTEM RESPONSE REGULATOR"/>
    <property type="match status" value="1"/>
</dbReference>
<evidence type="ECO:0000259" key="3">
    <source>
        <dbReference type="PROSITE" id="PS50109"/>
    </source>
</evidence>
<dbReference type="Pfam" id="PF00072">
    <property type="entry name" value="Response_reg"/>
    <property type="match status" value="1"/>
</dbReference>
<dbReference type="PROSITE" id="PS50110">
    <property type="entry name" value="RESPONSE_REGULATORY"/>
    <property type="match status" value="1"/>
</dbReference>
<accession>A0A9P9IDM5</accession>
<dbReference type="AlphaFoldDB" id="A0A9P9IDM5"/>
<feature type="domain" description="Histidine kinase" evidence="3">
    <location>
        <begin position="496"/>
        <end position="769"/>
    </location>
</feature>
<evidence type="ECO:0000259" key="5">
    <source>
        <dbReference type="PROSITE" id="PS50113"/>
    </source>
</evidence>
<dbReference type="InterPro" id="IPR036890">
    <property type="entry name" value="HATPase_C_sf"/>
</dbReference>
<evidence type="ECO:0000259" key="4">
    <source>
        <dbReference type="PROSITE" id="PS50110"/>
    </source>
</evidence>
<gene>
    <name evidence="6" type="ORF">B0J11DRAFT_442530</name>
</gene>
<dbReference type="Gene3D" id="3.30.565.10">
    <property type="entry name" value="Histidine kinase-like ATPase, C-terminal domain"/>
    <property type="match status" value="1"/>
</dbReference>
<dbReference type="SUPFAM" id="SSF55874">
    <property type="entry name" value="ATPase domain of HSP90 chaperone/DNA topoisomerase II/histidine kinase"/>
    <property type="match status" value="1"/>
</dbReference>
<organism evidence="6 7">
    <name type="scientific">Dendryphion nanum</name>
    <dbReference type="NCBI Taxonomy" id="256645"/>
    <lineage>
        <taxon>Eukaryota</taxon>
        <taxon>Fungi</taxon>
        <taxon>Dikarya</taxon>
        <taxon>Ascomycota</taxon>
        <taxon>Pezizomycotina</taxon>
        <taxon>Dothideomycetes</taxon>
        <taxon>Pleosporomycetidae</taxon>
        <taxon>Pleosporales</taxon>
        <taxon>Torulaceae</taxon>
        <taxon>Dendryphion</taxon>
    </lineage>
</organism>
<keyword evidence="6" id="KW-0418">Kinase</keyword>
<dbReference type="PROSITE" id="PS50109">
    <property type="entry name" value="HIS_KIN"/>
    <property type="match status" value="1"/>
</dbReference>
<evidence type="ECO:0000256" key="1">
    <source>
        <dbReference type="ARBA" id="ARBA00022553"/>
    </source>
</evidence>
<dbReference type="Proteomes" id="UP000700596">
    <property type="component" value="Unassembled WGS sequence"/>
</dbReference>
<keyword evidence="1 2" id="KW-0597">Phosphoprotein</keyword>
<dbReference type="SMART" id="SM00448">
    <property type="entry name" value="REC"/>
    <property type="match status" value="1"/>
</dbReference>
<dbReference type="Gene3D" id="3.30.450.20">
    <property type="entry name" value="PAS domain"/>
    <property type="match status" value="2"/>
</dbReference>
<dbReference type="InterPro" id="IPR011006">
    <property type="entry name" value="CheY-like_superfamily"/>
</dbReference>
<dbReference type="Pfam" id="PF00512">
    <property type="entry name" value="HisKA"/>
    <property type="match status" value="1"/>
</dbReference>
<dbReference type="SUPFAM" id="SSF55785">
    <property type="entry name" value="PYP-like sensor domain (PAS domain)"/>
    <property type="match status" value="1"/>
</dbReference>
<evidence type="ECO:0000313" key="6">
    <source>
        <dbReference type="EMBL" id="KAH7116911.1"/>
    </source>
</evidence>
<dbReference type="PRINTS" id="PR00344">
    <property type="entry name" value="BCTRLSENSOR"/>
</dbReference>
<keyword evidence="7" id="KW-1185">Reference proteome</keyword>
<evidence type="ECO:0000256" key="2">
    <source>
        <dbReference type="PROSITE-ProRule" id="PRU00169"/>
    </source>
</evidence>
<dbReference type="OrthoDB" id="60033at2759"/>
<dbReference type="SUPFAM" id="SSF47384">
    <property type="entry name" value="Homodimeric domain of signal transducing histidine kinase"/>
    <property type="match status" value="1"/>
</dbReference>
<feature type="modified residue" description="4-aspartylphosphate" evidence="2">
    <location>
        <position position="890"/>
    </location>
</feature>
<proteinExistence type="predicted"/>
<reference evidence="6" key="1">
    <citation type="journal article" date="2021" name="Nat. Commun.">
        <title>Genetic determinants of endophytism in the Arabidopsis root mycobiome.</title>
        <authorList>
            <person name="Mesny F."/>
            <person name="Miyauchi S."/>
            <person name="Thiergart T."/>
            <person name="Pickel B."/>
            <person name="Atanasova L."/>
            <person name="Karlsson M."/>
            <person name="Huettel B."/>
            <person name="Barry K.W."/>
            <person name="Haridas S."/>
            <person name="Chen C."/>
            <person name="Bauer D."/>
            <person name="Andreopoulos W."/>
            <person name="Pangilinan J."/>
            <person name="LaButti K."/>
            <person name="Riley R."/>
            <person name="Lipzen A."/>
            <person name="Clum A."/>
            <person name="Drula E."/>
            <person name="Henrissat B."/>
            <person name="Kohler A."/>
            <person name="Grigoriev I.V."/>
            <person name="Martin F.M."/>
            <person name="Hacquard S."/>
        </authorList>
    </citation>
    <scope>NUCLEOTIDE SEQUENCE</scope>
    <source>
        <strain evidence="6">MPI-CAGE-CH-0243</strain>
    </source>
</reference>
<feature type="domain" description="PAC" evidence="5">
    <location>
        <begin position="420"/>
        <end position="481"/>
    </location>
</feature>
<dbReference type="InterPro" id="IPR050956">
    <property type="entry name" value="2C_system_His_kinase"/>
</dbReference>
<dbReference type="InterPro" id="IPR036097">
    <property type="entry name" value="HisK_dim/P_sf"/>
</dbReference>
<dbReference type="InterPro" id="IPR000700">
    <property type="entry name" value="PAS-assoc_C"/>
</dbReference>
<dbReference type="InterPro" id="IPR001789">
    <property type="entry name" value="Sig_transdc_resp-reg_receiver"/>
</dbReference>
<dbReference type="GO" id="GO:0000155">
    <property type="term" value="F:phosphorelay sensor kinase activity"/>
    <property type="evidence" value="ECO:0007669"/>
    <property type="project" value="InterPro"/>
</dbReference>
<dbReference type="EMBL" id="JAGMWT010000014">
    <property type="protein sequence ID" value="KAH7116911.1"/>
    <property type="molecule type" value="Genomic_DNA"/>
</dbReference>